<dbReference type="PANTHER" id="PTHR10635:SF0">
    <property type="entry name" value="COATOMER SUBUNIT BETA"/>
    <property type="match status" value="1"/>
</dbReference>
<organism evidence="2 3">
    <name type="scientific">Aduncisulcus paluster</name>
    <dbReference type="NCBI Taxonomy" id="2918883"/>
    <lineage>
        <taxon>Eukaryota</taxon>
        <taxon>Metamonada</taxon>
        <taxon>Carpediemonas-like organisms</taxon>
        <taxon>Aduncisulcus</taxon>
    </lineage>
</organism>
<feature type="domain" description="Clathrin/coatomer adaptor adaptin-like N-terminal" evidence="1">
    <location>
        <begin position="14"/>
        <end position="196"/>
    </location>
</feature>
<accession>A0ABQ5K5Y8</accession>
<comment type="caution">
    <text evidence="2">The sequence shown here is derived from an EMBL/GenBank/DDBJ whole genome shotgun (WGS) entry which is preliminary data.</text>
</comment>
<dbReference type="InterPro" id="IPR016460">
    <property type="entry name" value="COPB1"/>
</dbReference>
<gene>
    <name evidence="2" type="ORF">ADUPG1_000332</name>
</gene>
<dbReference type="SUPFAM" id="SSF48371">
    <property type="entry name" value="ARM repeat"/>
    <property type="match status" value="1"/>
</dbReference>
<evidence type="ECO:0000259" key="1">
    <source>
        <dbReference type="Pfam" id="PF01602"/>
    </source>
</evidence>
<dbReference type="PANTHER" id="PTHR10635">
    <property type="entry name" value="COATOMER SUBUNIT BETA"/>
    <property type="match status" value="1"/>
</dbReference>
<dbReference type="InterPro" id="IPR011989">
    <property type="entry name" value="ARM-like"/>
</dbReference>
<sequence length="275" mass="30356">MIIFSKKASSPIGELKTLIEEGNTQEKIRAMKQVIMIASSQASSINPLIMPIIKAILPSKDKTLKKLLHLLWPFTDPFNRDGSMKPHMVLVCSHILEDLQSPNEYMRAYCLRALVNIPVKGILENVVPQAVPPLLKDETPIVRASAIIATHATFKRFPDLLPDSCESVYELLKTEEYGEVVQRAISFLLDCSPEHAKMAYETIFLTKGPTKDHAVLLSGLRLVCALFSMDLIQDRIPALEYLLNAASLILEGGDGVLLAEVAQSLLLIGSESHTA</sequence>
<feature type="non-terminal residue" evidence="2">
    <location>
        <position position="275"/>
    </location>
</feature>
<protein>
    <submittedName>
        <fullName evidence="2">Coatomer beta subunit (COPB1) like protein</fullName>
    </submittedName>
</protein>
<dbReference type="Gene3D" id="1.25.10.10">
    <property type="entry name" value="Leucine-rich Repeat Variant"/>
    <property type="match status" value="1"/>
</dbReference>
<keyword evidence="3" id="KW-1185">Reference proteome</keyword>
<dbReference type="InterPro" id="IPR016024">
    <property type="entry name" value="ARM-type_fold"/>
</dbReference>
<dbReference type="Proteomes" id="UP001057375">
    <property type="component" value="Unassembled WGS sequence"/>
</dbReference>
<reference evidence="2" key="1">
    <citation type="submission" date="2022-03" db="EMBL/GenBank/DDBJ databases">
        <title>Draft genome sequence of Aduncisulcus paluster, a free-living microaerophilic Fornicata.</title>
        <authorList>
            <person name="Yuyama I."/>
            <person name="Kume K."/>
            <person name="Tamura T."/>
            <person name="Inagaki Y."/>
            <person name="Hashimoto T."/>
        </authorList>
    </citation>
    <scope>NUCLEOTIDE SEQUENCE</scope>
    <source>
        <strain evidence="2">NY0171</strain>
    </source>
</reference>
<dbReference type="InterPro" id="IPR002553">
    <property type="entry name" value="Clathrin/coatomer_adapt-like_N"/>
</dbReference>
<dbReference type="Pfam" id="PF01602">
    <property type="entry name" value="Adaptin_N"/>
    <property type="match status" value="1"/>
</dbReference>
<evidence type="ECO:0000313" key="3">
    <source>
        <dbReference type="Proteomes" id="UP001057375"/>
    </source>
</evidence>
<proteinExistence type="predicted"/>
<name>A0ABQ5K5Y8_9EUKA</name>
<evidence type="ECO:0000313" key="2">
    <source>
        <dbReference type="EMBL" id="GKT27981.1"/>
    </source>
</evidence>
<dbReference type="EMBL" id="BQXS01000117">
    <property type="protein sequence ID" value="GKT27981.1"/>
    <property type="molecule type" value="Genomic_DNA"/>
</dbReference>